<gene>
    <name evidence="9" type="primary">NUDT19</name>
</gene>
<evidence type="ECO:0000256" key="4">
    <source>
        <dbReference type="ARBA" id="ARBA00022723"/>
    </source>
</evidence>
<evidence type="ECO:0000313" key="9">
    <source>
        <dbReference type="RefSeq" id="XP_007952536.1"/>
    </source>
</evidence>
<keyword evidence="4" id="KW-0479">Metal-binding</keyword>
<keyword evidence="8" id="KW-1185">Reference proteome</keyword>
<evidence type="ECO:0000256" key="7">
    <source>
        <dbReference type="ARBA" id="ARBA00023211"/>
    </source>
</evidence>
<evidence type="ECO:0000256" key="1">
    <source>
        <dbReference type="ARBA" id="ARBA00001936"/>
    </source>
</evidence>
<proteinExistence type="inferred from homology"/>
<organism evidence="8 9">
    <name type="scientific">Orycteropus afer afer</name>
    <dbReference type="NCBI Taxonomy" id="1230840"/>
    <lineage>
        <taxon>Eukaryota</taxon>
        <taxon>Metazoa</taxon>
        <taxon>Chordata</taxon>
        <taxon>Craniata</taxon>
        <taxon>Vertebrata</taxon>
        <taxon>Euteleostomi</taxon>
        <taxon>Mammalia</taxon>
        <taxon>Eutheria</taxon>
        <taxon>Afrotheria</taxon>
        <taxon>Tubulidentata</taxon>
        <taxon>Orycteropodidae</taxon>
        <taxon>Orycteropus</taxon>
    </lineage>
</organism>
<protein>
    <submittedName>
        <fullName evidence="9">Nucleoside diphosphate-linked moiety X motif 19</fullName>
    </submittedName>
</protein>
<evidence type="ECO:0000256" key="2">
    <source>
        <dbReference type="ARBA" id="ARBA00001946"/>
    </source>
</evidence>
<keyword evidence="5" id="KW-0378">Hydrolase</keyword>
<comment type="cofactor">
    <cofactor evidence="1">
        <name>Mn(2+)</name>
        <dbReference type="ChEBI" id="CHEBI:29035"/>
    </cofactor>
</comment>
<evidence type="ECO:0000256" key="3">
    <source>
        <dbReference type="ARBA" id="ARBA00005582"/>
    </source>
</evidence>
<dbReference type="GO" id="GO:0046872">
    <property type="term" value="F:metal ion binding"/>
    <property type="evidence" value="ECO:0007669"/>
    <property type="project" value="UniProtKB-KW"/>
</dbReference>
<dbReference type="PANTHER" id="PTHR12318:SF0">
    <property type="entry name" value="ACYL-COENZYME A DIPHOSPHATASE NUDT19"/>
    <property type="match status" value="1"/>
</dbReference>
<dbReference type="CDD" id="cd18870">
    <property type="entry name" value="NUDIX_AcylCoAdiphos_Nudt19"/>
    <property type="match status" value="1"/>
</dbReference>
<comment type="cofactor">
    <cofactor evidence="2">
        <name>Mg(2+)</name>
        <dbReference type="ChEBI" id="CHEBI:18420"/>
    </cofactor>
</comment>
<evidence type="ECO:0000313" key="8">
    <source>
        <dbReference type="Proteomes" id="UP000694850"/>
    </source>
</evidence>
<dbReference type="InterPro" id="IPR015797">
    <property type="entry name" value="NUDIX_hydrolase-like_dom_sf"/>
</dbReference>
<reference evidence="9" key="1">
    <citation type="submission" date="2025-08" db="UniProtKB">
        <authorList>
            <consortium name="RefSeq"/>
        </authorList>
    </citation>
    <scope>IDENTIFICATION</scope>
</reference>
<dbReference type="AlphaFoldDB" id="A0A8B7B1K5"/>
<name>A0A8B7B1K5_ORYAF</name>
<dbReference type="OrthoDB" id="1695362at2759"/>
<dbReference type="RefSeq" id="XP_007952536.1">
    <property type="nucleotide sequence ID" value="XM_007954345.1"/>
</dbReference>
<dbReference type="SUPFAM" id="SSF55811">
    <property type="entry name" value="Nudix"/>
    <property type="match status" value="1"/>
</dbReference>
<dbReference type="PANTHER" id="PTHR12318">
    <property type="entry name" value="TESTOSTERONE-REGULATED PROTEIN RP2"/>
    <property type="match status" value="1"/>
</dbReference>
<keyword evidence="7" id="KW-0464">Manganese</keyword>
<evidence type="ECO:0000256" key="5">
    <source>
        <dbReference type="ARBA" id="ARBA00022801"/>
    </source>
</evidence>
<dbReference type="Gene3D" id="3.90.79.10">
    <property type="entry name" value="Nucleoside Triphosphate Pyrophosphohydrolase"/>
    <property type="match status" value="1"/>
</dbReference>
<dbReference type="GeneID" id="103208648"/>
<dbReference type="CTD" id="390916"/>
<keyword evidence="6" id="KW-0460">Magnesium</keyword>
<dbReference type="InterPro" id="IPR039121">
    <property type="entry name" value="NUDT19"/>
</dbReference>
<dbReference type="GO" id="GO:0016818">
    <property type="term" value="F:hydrolase activity, acting on acid anhydrides, in phosphorus-containing anhydrides"/>
    <property type="evidence" value="ECO:0007669"/>
    <property type="project" value="InterPro"/>
</dbReference>
<sequence length="315" mass="35148">MSNTLRPGASRWRKAATVVLAAGWGLPGPVAVSSPTPPAEGFRLLLTRRSQGQGFLPGAYVFPGGVLHAADSSADWQRLFAPHHLPPRFGLSPTSPRRAAFPVLPEYGPNAGDRDPGALPDDVALRICAIRETFEEAGVLLLRPRGAAPDSASGSRLELEPVCAFPQTLDLAAWRSRVHSDPRHFLTLCMHLDCTPDIWKLHDWSTWLTPFMRPGTRRFDTAFFLCCIREPPSTCPDMAEVVGCKVKRDDLYLEDSDYIENALSSKKTIEEFMKESKAVHRVVLHDHHLYSIHVTVQSKYKHVYPKTYVVDKSRM</sequence>
<dbReference type="Proteomes" id="UP000694850">
    <property type="component" value="Unplaced"/>
</dbReference>
<comment type="similarity">
    <text evidence="3">Belongs to the Nudix hydrolase family.</text>
</comment>
<dbReference type="GO" id="GO:0005739">
    <property type="term" value="C:mitochondrion"/>
    <property type="evidence" value="ECO:0007669"/>
    <property type="project" value="TreeGrafter"/>
</dbReference>
<evidence type="ECO:0000256" key="6">
    <source>
        <dbReference type="ARBA" id="ARBA00022842"/>
    </source>
</evidence>
<accession>A0A8B7B1K5</accession>